<gene>
    <name evidence="2" type="ORF">EUX98_g3081</name>
</gene>
<dbReference type="InterPro" id="IPR016712">
    <property type="entry name" value="Rbsml_bS1m-like"/>
</dbReference>
<evidence type="ECO:0000313" key="2">
    <source>
        <dbReference type="EMBL" id="THH31118.1"/>
    </source>
</evidence>
<protein>
    <submittedName>
        <fullName evidence="2">Uncharacterized protein</fullName>
    </submittedName>
</protein>
<dbReference type="OrthoDB" id="2735536at2759"/>
<reference evidence="2 3" key="1">
    <citation type="submission" date="2019-02" db="EMBL/GenBank/DDBJ databases">
        <title>Genome sequencing of the rare red list fungi Antrodiella citrinella (Flaviporus citrinellus).</title>
        <authorList>
            <person name="Buettner E."/>
            <person name="Kellner H."/>
        </authorList>
    </citation>
    <scope>NUCLEOTIDE SEQUENCE [LARGE SCALE GENOMIC DNA]</scope>
    <source>
        <strain evidence="2 3">DSM 108506</strain>
    </source>
</reference>
<dbReference type="PANTHER" id="PTHR28058">
    <property type="entry name" value="37S RIBOSOMAL PROTEIN MRP51, MITOCHONDRIAL"/>
    <property type="match status" value="1"/>
</dbReference>
<dbReference type="AlphaFoldDB" id="A0A4S4N007"/>
<dbReference type="PANTHER" id="PTHR28058:SF1">
    <property type="entry name" value="SMALL RIBOSOMAL SUBUNIT PROTEIN BS1M"/>
    <property type="match status" value="1"/>
</dbReference>
<proteinExistence type="predicted"/>
<dbReference type="EMBL" id="SGPM01000057">
    <property type="protein sequence ID" value="THH31118.1"/>
    <property type="molecule type" value="Genomic_DNA"/>
</dbReference>
<organism evidence="2 3">
    <name type="scientific">Antrodiella citrinella</name>
    <dbReference type="NCBI Taxonomy" id="2447956"/>
    <lineage>
        <taxon>Eukaryota</taxon>
        <taxon>Fungi</taxon>
        <taxon>Dikarya</taxon>
        <taxon>Basidiomycota</taxon>
        <taxon>Agaricomycotina</taxon>
        <taxon>Agaricomycetes</taxon>
        <taxon>Polyporales</taxon>
        <taxon>Steccherinaceae</taxon>
        <taxon>Antrodiella</taxon>
    </lineage>
</organism>
<sequence>MAAVAASKASTSASPFSALLRRSKFASHDPKISQVYASFGGDAHRGNFGLKRPIPLRGRHAHITVSEVDSRDSQTVWVNAEQPAKWARMWDEVSVYVRPKEGSSWSAQLGNKGEVAWMVDSEFAPKPRNVKTADEEERDRIRTLRLEGAKVTEGPLIEEATELGLFAPTVDVENVHAMDEAEFAKYLDKIRAMRPKFKRYLEVGDALYSAAKGRSVYEFSQTPQNTHRHFIAAQAYNKYNAPDSHAIEQRPHLNAGLTYAASSKLQYTHLRKPQPGRVINTDYSQNARKRVIVSFAGMTTELRTRHARGIDWDQLARTGVVDPAHASTFRITESELAYAPRVAEVRKSATMRGTVIFTKVIDATHHDSELSNPHRPGSLDYMTHQEAPKAPSPVFRRSETTSLPPTPAEAGAHNSAVMSTLEKYAK</sequence>
<comment type="caution">
    <text evidence="2">The sequence shown here is derived from an EMBL/GenBank/DDBJ whole genome shotgun (WGS) entry which is preliminary data.</text>
</comment>
<name>A0A4S4N007_9APHY</name>
<accession>A0A4S4N007</accession>
<dbReference type="Proteomes" id="UP000308730">
    <property type="component" value="Unassembled WGS sequence"/>
</dbReference>
<keyword evidence="3" id="KW-1185">Reference proteome</keyword>
<dbReference type="Pfam" id="PF11709">
    <property type="entry name" value="Mit_ribos_Mrp51"/>
    <property type="match status" value="1"/>
</dbReference>
<evidence type="ECO:0000256" key="1">
    <source>
        <dbReference type="SAM" id="MobiDB-lite"/>
    </source>
</evidence>
<feature type="region of interest" description="Disordered" evidence="1">
    <location>
        <begin position="366"/>
        <end position="426"/>
    </location>
</feature>
<evidence type="ECO:0000313" key="3">
    <source>
        <dbReference type="Proteomes" id="UP000308730"/>
    </source>
</evidence>